<evidence type="ECO:0000256" key="5">
    <source>
        <dbReference type="PIRSR" id="PIRSR602401-1"/>
    </source>
</evidence>
<dbReference type="PRINTS" id="PR00463">
    <property type="entry name" value="EP450I"/>
</dbReference>
<organism evidence="7 8">
    <name type="scientific">Clonostachys solani</name>
    <dbReference type="NCBI Taxonomy" id="160281"/>
    <lineage>
        <taxon>Eukaryota</taxon>
        <taxon>Fungi</taxon>
        <taxon>Dikarya</taxon>
        <taxon>Ascomycota</taxon>
        <taxon>Pezizomycotina</taxon>
        <taxon>Sordariomycetes</taxon>
        <taxon>Hypocreomycetidae</taxon>
        <taxon>Hypocreales</taxon>
        <taxon>Bionectriaceae</taxon>
        <taxon>Clonostachys</taxon>
    </lineage>
</organism>
<evidence type="ECO:0000256" key="2">
    <source>
        <dbReference type="ARBA" id="ARBA00022617"/>
    </source>
</evidence>
<dbReference type="CDD" id="cd11061">
    <property type="entry name" value="CYP67-like"/>
    <property type="match status" value="1"/>
</dbReference>
<evidence type="ECO:0000313" key="7">
    <source>
        <dbReference type="EMBL" id="CAH0056994.1"/>
    </source>
</evidence>
<dbReference type="AlphaFoldDB" id="A0A9P0EQA4"/>
<sequence>MPLFAAGAACVAIPLALIYIGYSVLLHPLRGYPGPFLAKFTDGYAGWYAIKKCLHLATYRNHIEYGTVVRQGPNRLVFNTAKALQDIYLNQGVTKARSYVYSRMNNRASIFNAFDKRDHRRRRAVIGHAISEQSMRKFEPTMMSQVDIFLDQLIKASQDSGIVDMTPSCQRLAIDVVGHLAFGSSLNTQTEEKMRFLPDSMTTLNARLNLFMTWPLIAQTDPGIKFVFKKRIERLRSALAGMIKDRMALPRDAKHDLFSIATRDESVKHFGQEGLRDSELWAEAGIFFTAGGSTTATAIATIFFYISQHHEVYNKLASEIRSSFTSGCDIHGGPKLTGCEYLRAVVDETLRITPPSAGTLWREQDHSPQTGTQPFIVDGHVIPPGTAVGVNTYSIHHNEEYFPEPFKFLPERWVVSETNTKEKLETMRRAFIPFSIGERGCAGKAMAYLEINLVIAKTLWYFDFKRASGHAGTLGAGQPGRTDGRDKPDEYQIDDIFTADHKGPNLVFTRRGNYWEEL</sequence>
<comment type="similarity">
    <text evidence="6">Belongs to the cytochrome P450 family.</text>
</comment>
<dbReference type="GO" id="GO:0020037">
    <property type="term" value="F:heme binding"/>
    <property type="evidence" value="ECO:0007669"/>
    <property type="project" value="InterPro"/>
</dbReference>
<evidence type="ECO:0000256" key="6">
    <source>
        <dbReference type="RuleBase" id="RU000461"/>
    </source>
</evidence>
<evidence type="ECO:0000256" key="4">
    <source>
        <dbReference type="ARBA" id="ARBA00023004"/>
    </source>
</evidence>
<evidence type="ECO:0000256" key="1">
    <source>
        <dbReference type="ARBA" id="ARBA00001971"/>
    </source>
</evidence>
<keyword evidence="6" id="KW-0503">Monooxygenase</keyword>
<evidence type="ECO:0000256" key="3">
    <source>
        <dbReference type="ARBA" id="ARBA00022723"/>
    </source>
</evidence>
<keyword evidence="3 5" id="KW-0479">Metal-binding</keyword>
<reference evidence="7 8" key="2">
    <citation type="submission" date="2021-10" db="EMBL/GenBank/DDBJ databases">
        <authorList>
            <person name="Piombo E."/>
        </authorList>
    </citation>
    <scope>NUCLEOTIDE SEQUENCE [LARGE SCALE GENOMIC DNA]</scope>
</reference>
<dbReference type="InterPro" id="IPR002401">
    <property type="entry name" value="Cyt_P450_E_grp-I"/>
</dbReference>
<keyword evidence="8" id="KW-1185">Reference proteome</keyword>
<dbReference type="GO" id="GO:0016705">
    <property type="term" value="F:oxidoreductase activity, acting on paired donors, with incorporation or reduction of molecular oxygen"/>
    <property type="evidence" value="ECO:0007669"/>
    <property type="project" value="InterPro"/>
</dbReference>
<dbReference type="PRINTS" id="PR00385">
    <property type="entry name" value="P450"/>
</dbReference>
<dbReference type="OrthoDB" id="1470350at2759"/>
<dbReference type="SUPFAM" id="SSF48264">
    <property type="entry name" value="Cytochrome P450"/>
    <property type="match status" value="1"/>
</dbReference>
<dbReference type="EMBL" id="CABFOC020000069">
    <property type="protein sequence ID" value="CAH0056994.1"/>
    <property type="molecule type" value="Genomic_DNA"/>
</dbReference>
<name>A0A9P0EQA4_9HYPO</name>
<comment type="caution">
    <text evidence="7">The sequence shown here is derived from an EMBL/GenBank/DDBJ whole genome shotgun (WGS) entry which is preliminary data.</text>
</comment>
<dbReference type="Gene3D" id="1.10.630.10">
    <property type="entry name" value="Cytochrome P450"/>
    <property type="match status" value="1"/>
</dbReference>
<keyword evidence="4 5" id="KW-0408">Iron</keyword>
<accession>A0A9P0EQA4</accession>
<dbReference type="Pfam" id="PF00067">
    <property type="entry name" value="p450"/>
    <property type="match status" value="1"/>
</dbReference>
<dbReference type="GO" id="GO:0004497">
    <property type="term" value="F:monooxygenase activity"/>
    <property type="evidence" value="ECO:0007669"/>
    <property type="project" value="UniProtKB-KW"/>
</dbReference>
<dbReference type="PANTHER" id="PTHR24305:SF226">
    <property type="entry name" value="CYTOCHROME P450 MONOOXYGENASE"/>
    <property type="match status" value="1"/>
</dbReference>
<dbReference type="Proteomes" id="UP000775872">
    <property type="component" value="Unassembled WGS sequence"/>
</dbReference>
<dbReference type="GO" id="GO:0005506">
    <property type="term" value="F:iron ion binding"/>
    <property type="evidence" value="ECO:0007669"/>
    <property type="project" value="InterPro"/>
</dbReference>
<dbReference type="InterPro" id="IPR050121">
    <property type="entry name" value="Cytochrome_P450_monoxygenase"/>
</dbReference>
<dbReference type="InterPro" id="IPR017972">
    <property type="entry name" value="Cyt_P450_CS"/>
</dbReference>
<proteinExistence type="inferred from homology"/>
<keyword evidence="2 5" id="KW-0349">Heme</keyword>
<evidence type="ECO:0000313" key="8">
    <source>
        <dbReference type="Proteomes" id="UP000775872"/>
    </source>
</evidence>
<dbReference type="PANTHER" id="PTHR24305">
    <property type="entry name" value="CYTOCHROME P450"/>
    <property type="match status" value="1"/>
</dbReference>
<protein>
    <recommendedName>
        <fullName evidence="9">Cytochrome P450</fullName>
    </recommendedName>
</protein>
<dbReference type="InterPro" id="IPR036396">
    <property type="entry name" value="Cyt_P450_sf"/>
</dbReference>
<comment type="cofactor">
    <cofactor evidence="1 5">
        <name>heme</name>
        <dbReference type="ChEBI" id="CHEBI:30413"/>
    </cofactor>
</comment>
<keyword evidence="6" id="KW-0560">Oxidoreductase</keyword>
<evidence type="ECO:0008006" key="9">
    <source>
        <dbReference type="Google" id="ProtNLM"/>
    </source>
</evidence>
<feature type="binding site" description="axial binding residue" evidence="5">
    <location>
        <position position="441"/>
    </location>
    <ligand>
        <name>heme</name>
        <dbReference type="ChEBI" id="CHEBI:30413"/>
    </ligand>
    <ligandPart>
        <name>Fe</name>
        <dbReference type="ChEBI" id="CHEBI:18248"/>
    </ligandPart>
</feature>
<gene>
    <name evidence="7" type="ORF">CSOL1703_00018232</name>
</gene>
<dbReference type="PROSITE" id="PS00086">
    <property type="entry name" value="CYTOCHROME_P450"/>
    <property type="match status" value="1"/>
</dbReference>
<dbReference type="InterPro" id="IPR001128">
    <property type="entry name" value="Cyt_P450"/>
</dbReference>
<reference evidence="8" key="1">
    <citation type="submission" date="2019-06" db="EMBL/GenBank/DDBJ databases">
        <authorList>
            <person name="Broberg M."/>
        </authorList>
    </citation>
    <scope>NUCLEOTIDE SEQUENCE [LARGE SCALE GENOMIC DNA]</scope>
</reference>